<dbReference type="PROSITE" id="PS00109">
    <property type="entry name" value="PROTEIN_KINASE_TYR"/>
    <property type="match status" value="1"/>
</dbReference>
<keyword evidence="11" id="KW-1133">Transmembrane helix</keyword>
<reference evidence="16" key="1">
    <citation type="submission" date="2015-06" db="UniProtKB">
        <authorList>
            <consortium name="EnsemblPlants"/>
        </authorList>
    </citation>
    <scope>IDENTIFICATION</scope>
</reference>
<evidence type="ECO:0000256" key="5">
    <source>
        <dbReference type="ARBA" id="ARBA00022679"/>
    </source>
</evidence>
<evidence type="ECO:0000256" key="13">
    <source>
        <dbReference type="ARBA" id="ARBA00047899"/>
    </source>
</evidence>
<dbReference type="SUPFAM" id="SSF52058">
    <property type="entry name" value="L domain-like"/>
    <property type="match status" value="1"/>
</dbReference>
<comment type="catalytic activity">
    <reaction evidence="13">
        <text>L-threonyl-[protein] + ATP = O-phospho-L-threonyl-[protein] + ADP + H(+)</text>
        <dbReference type="Rhea" id="RHEA:46608"/>
        <dbReference type="Rhea" id="RHEA-COMP:11060"/>
        <dbReference type="Rhea" id="RHEA-COMP:11605"/>
        <dbReference type="ChEBI" id="CHEBI:15378"/>
        <dbReference type="ChEBI" id="CHEBI:30013"/>
        <dbReference type="ChEBI" id="CHEBI:30616"/>
        <dbReference type="ChEBI" id="CHEBI:61977"/>
        <dbReference type="ChEBI" id="CHEBI:456216"/>
        <dbReference type="EC" id="2.7.11.1"/>
    </reaction>
</comment>
<comment type="catalytic activity">
    <reaction evidence="14">
        <text>L-seryl-[protein] + ATP = O-phospho-L-seryl-[protein] + ADP + H(+)</text>
        <dbReference type="Rhea" id="RHEA:17989"/>
        <dbReference type="Rhea" id="RHEA-COMP:9863"/>
        <dbReference type="Rhea" id="RHEA-COMP:11604"/>
        <dbReference type="ChEBI" id="CHEBI:15378"/>
        <dbReference type="ChEBI" id="CHEBI:29999"/>
        <dbReference type="ChEBI" id="CHEBI:30616"/>
        <dbReference type="ChEBI" id="CHEBI:83421"/>
        <dbReference type="ChEBI" id="CHEBI:456216"/>
        <dbReference type="EC" id="2.7.11.1"/>
    </reaction>
</comment>
<dbReference type="SUPFAM" id="SSF52047">
    <property type="entry name" value="RNI-like"/>
    <property type="match status" value="1"/>
</dbReference>
<dbReference type="InterPro" id="IPR051420">
    <property type="entry name" value="Ser_Thr_Kinases_DiverseReg"/>
</dbReference>
<feature type="domain" description="Protein kinase" evidence="15">
    <location>
        <begin position="627"/>
        <end position="914"/>
    </location>
</feature>
<evidence type="ECO:0000256" key="8">
    <source>
        <dbReference type="ARBA" id="ARBA00022741"/>
    </source>
</evidence>
<dbReference type="Pfam" id="PF00069">
    <property type="entry name" value="Pkinase"/>
    <property type="match status" value="1"/>
</dbReference>
<dbReference type="InterPro" id="IPR008266">
    <property type="entry name" value="Tyr_kinase_AS"/>
</dbReference>
<organism evidence="16">
    <name type="scientific">Aegilops tauschii</name>
    <name type="common">Tausch's goatgrass</name>
    <name type="synonym">Aegilops squarrosa</name>
    <dbReference type="NCBI Taxonomy" id="37682"/>
    <lineage>
        <taxon>Eukaryota</taxon>
        <taxon>Viridiplantae</taxon>
        <taxon>Streptophyta</taxon>
        <taxon>Embryophyta</taxon>
        <taxon>Tracheophyta</taxon>
        <taxon>Spermatophyta</taxon>
        <taxon>Magnoliopsida</taxon>
        <taxon>Liliopsida</taxon>
        <taxon>Poales</taxon>
        <taxon>Poaceae</taxon>
        <taxon>BOP clade</taxon>
        <taxon>Pooideae</taxon>
        <taxon>Triticodae</taxon>
        <taxon>Triticeae</taxon>
        <taxon>Triticinae</taxon>
        <taxon>Aegilops</taxon>
    </lineage>
</organism>
<dbReference type="FunFam" id="3.30.200.20:FF:000557">
    <property type="entry name" value="LRR receptor-like serine/threonine-protein kinase RPK2"/>
    <property type="match status" value="1"/>
</dbReference>
<protein>
    <recommendedName>
        <fullName evidence="2">non-specific serine/threonine protein kinase</fullName>
        <ecNumber evidence="2">2.7.11.1</ecNumber>
    </recommendedName>
</protein>
<keyword evidence="8" id="KW-0547">Nucleotide-binding</keyword>
<keyword evidence="10" id="KW-0067">ATP-binding</keyword>
<dbReference type="Gene3D" id="3.80.10.10">
    <property type="entry name" value="Ribonuclease Inhibitor"/>
    <property type="match status" value="4"/>
</dbReference>
<dbReference type="InterPro" id="IPR011009">
    <property type="entry name" value="Kinase-like_dom_sf"/>
</dbReference>
<dbReference type="AlphaFoldDB" id="M8B1E0"/>
<keyword evidence="6" id="KW-0812">Transmembrane</keyword>
<evidence type="ECO:0000256" key="4">
    <source>
        <dbReference type="ARBA" id="ARBA00022614"/>
    </source>
</evidence>
<dbReference type="SUPFAM" id="SSF56112">
    <property type="entry name" value="Protein kinase-like (PK-like)"/>
    <property type="match status" value="1"/>
</dbReference>
<dbReference type="Gene3D" id="3.30.200.20">
    <property type="entry name" value="Phosphorylase Kinase, domain 1"/>
    <property type="match status" value="1"/>
</dbReference>
<evidence type="ECO:0000256" key="2">
    <source>
        <dbReference type="ARBA" id="ARBA00012513"/>
    </source>
</evidence>
<dbReference type="InterPro" id="IPR000719">
    <property type="entry name" value="Prot_kinase_dom"/>
</dbReference>
<dbReference type="InterPro" id="IPR001611">
    <property type="entry name" value="Leu-rich_rpt"/>
</dbReference>
<sequence>MLPVYMPNLEHLNLSSHQFVGEIPASLAKLTKLQSLILGSNSLSGGIPPVLGSISGLRALELHSNPLGGAIPASLGNLRSLERINVSLALLDSTIPRELSGCTNLTVVGLAGNKLSGKLPVSLAKLTKIQEFNVSKNMLTGTILPDYFTAWTHLMVFQADRNRFNGEIPTEIGMALRLEFLSLATNNLSGPIPSVIGRLTDLKLLDLSENELSGTIPRTMGNLTRLEVLRLYDNKLTGRLPAEFGNMTALQRLSISTNMLEGEIPAELAGLPNIRGLIAFENLFSGAIPPGLGGNGLLSMVSMSDNRFSGGLPPGLCKSAPRLRFLALDNNHLTGDVPACYSNFEKLERFRMAGNRLAGNLSGILGSQLPDLYYIDLSWNLFEGELPEHWPQFRSLSYLHLDGNKIGGTIPPGYGAMAALRDLSLASNRLTGTIPPELGKLALLKLNLGHNMLSGRIPVTLGNIATMLLLDLSENDLHGGVPAELTMLSSIWYLNLSGNSLAGEVPALLGKMSTLETLDLSGNPGLCGDVAGLNSCHLNSDSGGSRRHKARLNLVILLAVAAALLASVAAVACVVVRRKRRTGAGEDTPETERTATARGSAMALQASIWGKDVEISFGDILAATEQFDEAYCIGKGSFGSVYQADLPGGHCLAVKKLDASETDDAFRGISEKSFENEVRALTHVRHRNIVKLHGFCASSGCMYLVYERVERGSLTKVLYGGSCERFDWPARVRAIRGLAHALAYLHHDCSPPMIHRDVSINNVLLDAEYETRLSDFGTARFLAPGRSNCTSMAGSYGYMAPELAYLRVTTKCDVYSFGVVAMEILMGKFPGELISSLYSLDEARGVGESALLLLKDVVDQRLDLPAGKLAGQLVFLFVVALSCVRTNPDARPTMRTVAQELSAQRRSTLDRPFAAISIGDLTILQIKEDIRLGLSFSIGNGEGTQFWLDPLVGGETLRVGFPSPFAIYVDPRILVSAASQNGQWNILFRRMFELEEIVEWARLWAILPPVVPDSPDTVSWSREGVTDMTHGGRYFGDYEAVDIFESGRQASWSPIYCADGGLMFEYPMHNFDVAPVAQK</sequence>
<keyword evidence="3" id="KW-0723">Serine/threonine-protein kinase</keyword>
<evidence type="ECO:0000256" key="10">
    <source>
        <dbReference type="ARBA" id="ARBA00022840"/>
    </source>
</evidence>
<dbReference type="SMART" id="SM00369">
    <property type="entry name" value="LRR_TYP"/>
    <property type="match status" value="6"/>
</dbReference>
<dbReference type="EnsemblPlants" id="EMT10587">
    <property type="protein sequence ID" value="EMT10587"/>
    <property type="gene ID" value="F775_14845"/>
</dbReference>
<dbReference type="PANTHER" id="PTHR48005:SF51">
    <property type="entry name" value="PROTEIN KINASE DOMAIN-CONTAINING PROTEIN"/>
    <property type="match status" value="1"/>
</dbReference>
<dbReference type="Pfam" id="PF23598">
    <property type="entry name" value="LRR_14"/>
    <property type="match status" value="1"/>
</dbReference>
<dbReference type="Pfam" id="PF00560">
    <property type="entry name" value="LRR_1"/>
    <property type="match status" value="4"/>
</dbReference>
<keyword evidence="12" id="KW-0472">Membrane</keyword>
<evidence type="ECO:0000256" key="14">
    <source>
        <dbReference type="ARBA" id="ARBA00048679"/>
    </source>
</evidence>
<keyword evidence="9" id="KW-0418">Kinase</keyword>
<dbReference type="PANTHER" id="PTHR48005">
    <property type="entry name" value="LEUCINE RICH REPEAT KINASE 2"/>
    <property type="match status" value="1"/>
</dbReference>
<evidence type="ECO:0000256" key="12">
    <source>
        <dbReference type="ARBA" id="ARBA00023136"/>
    </source>
</evidence>
<dbReference type="PROSITE" id="PS50011">
    <property type="entry name" value="PROTEIN_KINASE_DOM"/>
    <property type="match status" value="1"/>
</dbReference>
<dbReference type="Gene3D" id="1.10.510.10">
    <property type="entry name" value="Transferase(Phosphotransferase) domain 1"/>
    <property type="match status" value="1"/>
</dbReference>
<dbReference type="GO" id="GO:0004674">
    <property type="term" value="F:protein serine/threonine kinase activity"/>
    <property type="evidence" value="ECO:0007669"/>
    <property type="project" value="UniProtKB-KW"/>
</dbReference>
<dbReference type="PROSITE" id="PS00107">
    <property type="entry name" value="PROTEIN_KINASE_ATP"/>
    <property type="match status" value="1"/>
</dbReference>
<evidence type="ECO:0000256" key="9">
    <source>
        <dbReference type="ARBA" id="ARBA00022777"/>
    </source>
</evidence>
<evidence type="ECO:0000256" key="6">
    <source>
        <dbReference type="ARBA" id="ARBA00022692"/>
    </source>
</evidence>
<evidence type="ECO:0000256" key="11">
    <source>
        <dbReference type="ARBA" id="ARBA00022989"/>
    </source>
</evidence>
<dbReference type="EC" id="2.7.11.1" evidence="2"/>
<keyword evidence="5" id="KW-0808">Transferase</keyword>
<evidence type="ECO:0000256" key="7">
    <source>
        <dbReference type="ARBA" id="ARBA00022737"/>
    </source>
</evidence>
<dbReference type="GO" id="GO:0005524">
    <property type="term" value="F:ATP binding"/>
    <property type="evidence" value="ECO:0007669"/>
    <property type="project" value="UniProtKB-UniRule"/>
</dbReference>
<comment type="subcellular location">
    <subcellularLocation>
        <location evidence="1">Cell membrane</location>
        <topology evidence="1">Single-pass membrane protein</topology>
    </subcellularLocation>
</comment>
<dbReference type="FunFam" id="3.80.10.10:FF:000095">
    <property type="entry name" value="LRR receptor-like serine/threonine-protein kinase GSO1"/>
    <property type="match status" value="2"/>
</dbReference>
<evidence type="ECO:0000256" key="1">
    <source>
        <dbReference type="ARBA" id="ARBA00004162"/>
    </source>
</evidence>
<dbReference type="GO" id="GO:0005886">
    <property type="term" value="C:plasma membrane"/>
    <property type="evidence" value="ECO:0007669"/>
    <property type="project" value="UniProtKB-SubCell"/>
</dbReference>
<dbReference type="InterPro" id="IPR017441">
    <property type="entry name" value="Protein_kinase_ATP_BS"/>
</dbReference>
<evidence type="ECO:0000313" key="16">
    <source>
        <dbReference type="EnsemblPlants" id="EMT10587"/>
    </source>
</evidence>
<keyword evidence="7" id="KW-0677">Repeat</keyword>
<dbReference type="InterPro" id="IPR003591">
    <property type="entry name" value="Leu-rich_rpt_typical-subtyp"/>
</dbReference>
<keyword evidence="4" id="KW-0433">Leucine-rich repeat</keyword>
<evidence type="ECO:0000259" key="15">
    <source>
        <dbReference type="PROSITE" id="PS50011"/>
    </source>
</evidence>
<accession>M8B1E0</accession>
<name>M8B1E0_AEGTA</name>
<evidence type="ECO:0000256" key="3">
    <source>
        <dbReference type="ARBA" id="ARBA00022527"/>
    </source>
</evidence>
<dbReference type="InterPro" id="IPR055414">
    <property type="entry name" value="LRR_R13L4/SHOC2-like"/>
</dbReference>
<dbReference type="InterPro" id="IPR032675">
    <property type="entry name" value="LRR_dom_sf"/>
</dbReference>
<proteinExistence type="predicted"/>